<feature type="domain" description="Diels-Alderase N-terminal" evidence="5">
    <location>
        <begin position="15"/>
        <end position="240"/>
    </location>
</feature>
<evidence type="ECO:0000256" key="1">
    <source>
        <dbReference type="ARBA" id="ARBA00023235"/>
    </source>
</evidence>
<feature type="domain" description="Diels-Alderase C-terminal" evidence="4">
    <location>
        <begin position="243"/>
        <end position="412"/>
    </location>
</feature>
<comment type="caution">
    <text evidence="6">The sequence shown here is derived from an EMBL/GenBank/DDBJ whole genome shotgun (WGS) entry which is preliminary data.</text>
</comment>
<evidence type="ECO:0000313" key="7">
    <source>
        <dbReference type="Proteomes" id="UP001149165"/>
    </source>
</evidence>
<feature type="signal peptide" evidence="3">
    <location>
        <begin position="1"/>
        <end position="22"/>
    </location>
</feature>
<reference evidence="6" key="1">
    <citation type="submission" date="2022-11" db="EMBL/GenBank/DDBJ databases">
        <authorList>
            <person name="Petersen C."/>
        </authorList>
    </citation>
    <scope>NUCLEOTIDE SEQUENCE</scope>
    <source>
        <strain evidence="6">IBT 30069</strain>
    </source>
</reference>
<evidence type="ECO:0000256" key="2">
    <source>
        <dbReference type="ARBA" id="ARBA00046325"/>
    </source>
</evidence>
<comment type="similarity">
    <text evidence="2">Belongs to the Diels-Alderase family.</text>
</comment>
<reference evidence="6" key="2">
    <citation type="journal article" date="2023" name="IMA Fungus">
        <title>Comparative genomic study of the Penicillium genus elucidates a diverse pangenome and 15 lateral gene transfer events.</title>
        <authorList>
            <person name="Petersen C."/>
            <person name="Sorensen T."/>
            <person name="Nielsen M.R."/>
            <person name="Sondergaard T.E."/>
            <person name="Sorensen J.L."/>
            <person name="Fitzpatrick D.A."/>
            <person name="Frisvad J.C."/>
            <person name="Nielsen K.L."/>
        </authorList>
    </citation>
    <scope>NUCLEOTIDE SEQUENCE</scope>
    <source>
        <strain evidence="6">IBT 30069</strain>
    </source>
</reference>
<keyword evidence="3" id="KW-0732">Signal</keyword>
<dbReference type="InterPro" id="IPR056402">
    <property type="entry name" value="DA_N"/>
</dbReference>
<dbReference type="AlphaFoldDB" id="A0A9W9GDE6"/>
<proteinExistence type="inferred from homology"/>
<dbReference type="InterPro" id="IPR054499">
    <property type="entry name" value="DA_C"/>
</dbReference>
<dbReference type="EMBL" id="JAPQKH010000001">
    <property type="protein sequence ID" value="KAJ5116769.1"/>
    <property type="molecule type" value="Genomic_DNA"/>
</dbReference>
<evidence type="ECO:0000256" key="3">
    <source>
        <dbReference type="SAM" id="SignalP"/>
    </source>
</evidence>
<keyword evidence="7" id="KW-1185">Reference proteome</keyword>
<dbReference type="Proteomes" id="UP001149165">
    <property type="component" value="Unassembled WGS sequence"/>
</dbReference>
<dbReference type="GO" id="GO:0016853">
    <property type="term" value="F:isomerase activity"/>
    <property type="evidence" value="ECO:0007669"/>
    <property type="project" value="UniProtKB-KW"/>
</dbReference>
<evidence type="ECO:0000313" key="6">
    <source>
        <dbReference type="EMBL" id="KAJ5116769.1"/>
    </source>
</evidence>
<dbReference type="Pfam" id="PF22903">
    <property type="entry name" value="DA_C"/>
    <property type="match status" value="1"/>
</dbReference>
<dbReference type="Pfam" id="PF24137">
    <property type="entry name" value="DA_N"/>
    <property type="match status" value="1"/>
</dbReference>
<evidence type="ECO:0000259" key="4">
    <source>
        <dbReference type="Pfam" id="PF22903"/>
    </source>
</evidence>
<accession>A0A9W9GDE6</accession>
<protein>
    <submittedName>
        <fullName evidence="6">Uncharacterized protein</fullName>
    </submittedName>
</protein>
<sequence>MISHRRMKSIFMSTTFVSYLNAATGDSVVTGPVPIEPLDCDSGNVYPKMKDRINETAWELWYFDGGTEDGKTAITISFFRDARGLKDGGFRTQIFAMWPDGTKWNTGLFFAESIVTAEGYSPVQAEIHGVWKTVDDAASATFTVAADLSTAMLKFAVPNKVSGTLEMSATSGSKAGLPSTEEEALLSPGMYYMRPISLADVSADLTFDMEPSSAESERNENAEQRRLNFQSGKGGMDRCWTTLSWPQIMTESYFLRATVGPYNIQLIRIISDATRGYSHHTLARLWKGQDLVCAAQQVVDRDTAETRGFLGDAVIVEKIYEVDENEGVAVAGGFRDKNVGYIVEFLQGSTPGNERNKKWRFKIRHNQSWWNMPTSAPGPQATGNSGFLEAASGGLDGETCFEGCGGCGQVQLQ</sequence>
<evidence type="ECO:0000259" key="5">
    <source>
        <dbReference type="Pfam" id="PF24137"/>
    </source>
</evidence>
<organism evidence="6 7">
    <name type="scientific">Penicillium angulare</name>
    <dbReference type="NCBI Taxonomy" id="116970"/>
    <lineage>
        <taxon>Eukaryota</taxon>
        <taxon>Fungi</taxon>
        <taxon>Dikarya</taxon>
        <taxon>Ascomycota</taxon>
        <taxon>Pezizomycotina</taxon>
        <taxon>Eurotiomycetes</taxon>
        <taxon>Eurotiomycetidae</taxon>
        <taxon>Eurotiales</taxon>
        <taxon>Aspergillaceae</taxon>
        <taxon>Penicillium</taxon>
    </lineage>
</organism>
<feature type="chain" id="PRO_5040726487" evidence="3">
    <location>
        <begin position="23"/>
        <end position="413"/>
    </location>
</feature>
<name>A0A9W9GDE6_9EURO</name>
<gene>
    <name evidence="6" type="ORF">N7456_001117</name>
</gene>
<dbReference type="OrthoDB" id="5344254at2759"/>
<keyword evidence="1" id="KW-0413">Isomerase</keyword>